<comment type="caution">
    <text evidence="3">The sequence shown here is derived from an EMBL/GenBank/DDBJ whole genome shotgun (WGS) entry which is preliminary data.</text>
</comment>
<comment type="similarity">
    <text evidence="2">Belongs to the POMP/UMP1 family.</text>
</comment>
<accession>A0ABD0YK90</accession>
<organism evidence="3 4">
    <name type="scientific">Ranatra chinensis</name>
    <dbReference type="NCBI Taxonomy" id="642074"/>
    <lineage>
        <taxon>Eukaryota</taxon>
        <taxon>Metazoa</taxon>
        <taxon>Ecdysozoa</taxon>
        <taxon>Arthropoda</taxon>
        <taxon>Hexapoda</taxon>
        <taxon>Insecta</taxon>
        <taxon>Pterygota</taxon>
        <taxon>Neoptera</taxon>
        <taxon>Paraneoptera</taxon>
        <taxon>Hemiptera</taxon>
        <taxon>Heteroptera</taxon>
        <taxon>Panheteroptera</taxon>
        <taxon>Nepomorpha</taxon>
        <taxon>Nepidae</taxon>
        <taxon>Ranatrinae</taxon>
        <taxon>Ranatra</taxon>
    </lineage>
</organism>
<reference evidence="3 4" key="1">
    <citation type="submission" date="2024-07" db="EMBL/GenBank/DDBJ databases">
        <title>Chromosome-level genome assembly of the water stick insect Ranatra chinensis (Heteroptera: Nepidae).</title>
        <authorList>
            <person name="Liu X."/>
        </authorList>
    </citation>
    <scope>NUCLEOTIDE SEQUENCE [LARGE SCALE GENOMIC DNA]</scope>
    <source>
        <strain evidence="3">Cailab_2021Rc</strain>
        <tissue evidence="3">Muscle</tissue>
    </source>
</reference>
<evidence type="ECO:0000313" key="4">
    <source>
        <dbReference type="Proteomes" id="UP001558652"/>
    </source>
</evidence>
<evidence type="ECO:0000256" key="1">
    <source>
        <dbReference type="ARBA" id="ARBA00023186"/>
    </source>
</evidence>
<protein>
    <submittedName>
        <fullName evidence="3">Uncharacterized protein</fullName>
    </submittedName>
</protein>
<dbReference type="AlphaFoldDB" id="A0ABD0YK90"/>
<sequence length="99" mass="11099">MSCAIEPAHPLQLHEENYSMMDEKMGMKLLREVQGLHAPLKLATEIRATKLIGHLPFLQCSKLSFATVKGLDDVIDFTDILNPVDLFEKNIVPHVAMEA</sequence>
<gene>
    <name evidence="3" type="ORF">AAG570_011309</name>
</gene>
<keyword evidence="4" id="KW-1185">Reference proteome</keyword>
<proteinExistence type="inferred from homology"/>
<dbReference type="PANTHER" id="PTHR12828">
    <property type="entry name" value="PROTEASOME MATURATION PROTEIN UMP1"/>
    <property type="match status" value="1"/>
</dbReference>
<dbReference type="EMBL" id="JBFDAA010000006">
    <property type="protein sequence ID" value="KAL1131696.1"/>
    <property type="molecule type" value="Genomic_DNA"/>
</dbReference>
<evidence type="ECO:0000313" key="3">
    <source>
        <dbReference type="EMBL" id="KAL1131696.1"/>
    </source>
</evidence>
<dbReference type="PANTHER" id="PTHR12828:SF3">
    <property type="entry name" value="PROTEASOME MATURATION PROTEIN"/>
    <property type="match status" value="1"/>
</dbReference>
<keyword evidence="1" id="KW-0143">Chaperone</keyword>
<name>A0ABD0YK90_9HEMI</name>
<dbReference type="Proteomes" id="UP001558652">
    <property type="component" value="Unassembled WGS sequence"/>
</dbReference>
<dbReference type="InterPro" id="IPR008012">
    <property type="entry name" value="Ump1"/>
</dbReference>
<evidence type="ECO:0000256" key="2">
    <source>
        <dbReference type="ARBA" id="ARBA00043974"/>
    </source>
</evidence>
<dbReference type="Pfam" id="PF05348">
    <property type="entry name" value="UMP1"/>
    <property type="match status" value="1"/>
</dbReference>